<proteinExistence type="predicted"/>
<evidence type="ECO:0000313" key="1">
    <source>
        <dbReference type="EMBL" id="TWS24413.1"/>
    </source>
</evidence>
<dbReference type="OrthoDB" id="4553592at2"/>
<name>A0A5C5RPJ0_9ACTN</name>
<dbReference type="AlphaFoldDB" id="A0A5C5RPJ0"/>
<dbReference type="RefSeq" id="WP_146434427.1">
    <property type="nucleotide sequence ID" value="NZ_VIGV01000003.1"/>
</dbReference>
<keyword evidence="2" id="KW-1185">Reference proteome</keyword>
<reference evidence="1 2" key="1">
    <citation type="submission" date="2019-06" db="EMBL/GenBank/DDBJ databases">
        <authorList>
            <person name="Teng J.L.L."/>
            <person name="Lee H.H."/>
            <person name="Lau S.K.P."/>
            <person name="Woo P.C.Y."/>
        </authorList>
    </citation>
    <scope>NUCLEOTIDE SEQUENCE [LARGE SCALE GENOMIC DNA]</scope>
    <source>
        <strain evidence="1 2">HKU70</strain>
    </source>
</reference>
<dbReference type="Proteomes" id="UP000319792">
    <property type="component" value="Unassembled WGS sequence"/>
</dbReference>
<evidence type="ECO:0008006" key="3">
    <source>
        <dbReference type="Google" id="ProtNLM"/>
    </source>
</evidence>
<dbReference type="Gene3D" id="2.60.120.260">
    <property type="entry name" value="Galactose-binding domain-like"/>
    <property type="match status" value="1"/>
</dbReference>
<gene>
    <name evidence="1" type="ORF">FK268_12550</name>
</gene>
<reference evidence="1 2" key="2">
    <citation type="submission" date="2019-08" db="EMBL/GenBank/DDBJ databases">
        <title>Tsukamurella conjunctivitidis sp. nov., Tsukamurella assacharolytica sp. nov. and Tsukamurella sputae sp. nov. isolated from patients with conjunctivitis, bacteraemia (lymphoma) and respiratory infection (sputum) in Hong Kong.</title>
        <authorList>
            <person name="Fok K.M.N."/>
            <person name="Fong J.Y.H."/>
        </authorList>
    </citation>
    <scope>NUCLEOTIDE SEQUENCE [LARGE SCALE GENOMIC DNA]</scope>
    <source>
        <strain evidence="1 2">HKU70</strain>
    </source>
</reference>
<evidence type="ECO:0000313" key="2">
    <source>
        <dbReference type="Proteomes" id="UP000319792"/>
    </source>
</evidence>
<protein>
    <recommendedName>
        <fullName evidence="3">Minor tail protein</fullName>
    </recommendedName>
</protein>
<dbReference type="EMBL" id="VIGV01000003">
    <property type="protein sequence ID" value="TWS24413.1"/>
    <property type="molecule type" value="Genomic_DNA"/>
</dbReference>
<accession>A0A5C5RPJ0</accession>
<sequence length="974" mass="102134">MTSPDFQTPAGALSPAAMNWLQDMLAKPIGKEGKQILQALASIGDSMLSRFFKGYTDIADVFAHAFDELGAELGGIPGMSGVQAWVDDIEGLLTNALDLIDNVFTGVTDIVDGLAFAVTGRGVEGNIAEGMHMVVQGLTVFLELVNAAMDMLKELIDGVLGVAGGTMHQLVQVLSWMIGVANQFLLFFNSIYDVFAALLGFAPGGDRPLSALTNALPNLLTAFSPLNAAKLVGQLPQTIIDGLKGFLDAVLDLGNLKLTPNMIFGGDSDNLIVAAGFDTPSSMIETDQWKHDATIGHTTTPIGSARATANGTRLVQLSKPVRVQKDQKINAVAWLKWASIALASAGVAFTLEAQFYSGTTAGPSQVIATVANPAASSPATNNGFQQLAGQVTVPAGVDSMRLRIAVESRVTSGTGWWDDVEGRRTGTMPQEYITGLVSDLANMLGNFLGIGNALNGFLRGIGAPTAGGAADPILPWVNQALGTFTNQTNTTARTADTANGVGSNALTNTVAIQARLQDVQTVQDAGWTARPLWATMDYTADATFPLYLMQRQTSHTHTVTGTLSGTTNSQGGFQNFSGNTGNTTVAGESHNHSFSGGINDQHSHTVSGTLSGGTAASSASEFGAYTFTSTQAYVGFIRCGSVQEKRLFSFRAYYTAAPADFRIDVYRLDKASGTMTLLHTSSNLAGALTTSAQWVQYTIPTETAGINVQPGDILGIQFRITSGTVALQGLDSLLTNNPPGFLPRRVGMLRTGTISAPATMAESVWSAGAGFVPYVEAGIDTGQASAPLSITDNFDGSLSTQWLMSGANEIGIASNNIGIMQSGTNLADGWSWGKFNTQLRTDQAEVGITATSTSAEEQVVWFKGNGPSQHVGLAISSSYATLYTMSGGSRTNRTQIAIGTTDADYKVRYTASTKVFAVYRNGAQIGSWTDSGNVAPTGLGNRFGGVGLHATRGAWFGIGSTKANPIDNWLLADV</sequence>
<organism evidence="1 2">
    <name type="scientific">Tsukamurella sputi</name>
    <dbReference type="NCBI Taxonomy" id="2591848"/>
    <lineage>
        <taxon>Bacteria</taxon>
        <taxon>Bacillati</taxon>
        <taxon>Actinomycetota</taxon>
        <taxon>Actinomycetes</taxon>
        <taxon>Mycobacteriales</taxon>
        <taxon>Tsukamurellaceae</taxon>
        <taxon>Tsukamurella</taxon>
    </lineage>
</organism>
<comment type="caution">
    <text evidence="1">The sequence shown here is derived from an EMBL/GenBank/DDBJ whole genome shotgun (WGS) entry which is preliminary data.</text>
</comment>